<comment type="caution">
    <text evidence="1">The sequence shown here is derived from an EMBL/GenBank/DDBJ whole genome shotgun (WGS) entry which is preliminary data.</text>
</comment>
<name>A0AAU9QLL5_9VIBR</name>
<protein>
    <submittedName>
        <fullName evidence="1">Deoxycytidine triphosphate deaminase</fullName>
    </submittedName>
</protein>
<dbReference type="AlphaFoldDB" id="A0AAU9QLL5"/>
<proteinExistence type="predicted"/>
<accession>A0AAU9QLL5</accession>
<dbReference type="Proteomes" id="UP001295462">
    <property type="component" value="Unassembled WGS sequence"/>
</dbReference>
<dbReference type="SUPFAM" id="SSF51283">
    <property type="entry name" value="dUTPase-like"/>
    <property type="match status" value="1"/>
</dbReference>
<dbReference type="RefSeq" id="WP_409589055.1">
    <property type="nucleotide sequence ID" value="NZ_CAKMTZ010000077.1"/>
</dbReference>
<gene>
    <name evidence="1" type="ORF">THF1A12_250055</name>
</gene>
<evidence type="ECO:0000313" key="1">
    <source>
        <dbReference type="EMBL" id="CAH1592389.1"/>
    </source>
</evidence>
<dbReference type="EMBL" id="CAKMUD010000078">
    <property type="protein sequence ID" value="CAH1592389.1"/>
    <property type="molecule type" value="Genomic_DNA"/>
</dbReference>
<reference evidence="1" key="1">
    <citation type="submission" date="2022-01" db="EMBL/GenBank/DDBJ databases">
        <authorList>
            <person name="Lagorce A."/>
        </authorList>
    </citation>
    <scope>NUCLEOTIDE SEQUENCE</scope>
    <source>
        <strain evidence="1">Th15_F1_A12</strain>
    </source>
</reference>
<organism evidence="1 2">
    <name type="scientific">Vibrio jasicida</name>
    <dbReference type="NCBI Taxonomy" id="766224"/>
    <lineage>
        <taxon>Bacteria</taxon>
        <taxon>Pseudomonadati</taxon>
        <taxon>Pseudomonadota</taxon>
        <taxon>Gammaproteobacteria</taxon>
        <taxon>Vibrionales</taxon>
        <taxon>Vibrionaceae</taxon>
        <taxon>Vibrio</taxon>
    </lineage>
</organism>
<evidence type="ECO:0000313" key="2">
    <source>
        <dbReference type="Proteomes" id="UP001295462"/>
    </source>
</evidence>
<sequence length="315" mass="35890">MQIKTEDAVRLGFVLGENKEQLDHTNYVDKSSFDVDVKEILIKDDNDNISRHSSVSGLESQDSAYLISKQYIRVPKGFIAYVFLKNRMSQRGLLALNTGIIDQDYFGPISTLILNLSKGKTPIPKDNSPEESSFFRVVFHQIDMTIDIQNDELAFPEQVLKEYEVYVSNREAELAALPRTFLNVDAIEKRISDKVTKITNDFSLDRLLKGVAVIGLLLTLMPMARDVFLSYRFDLNKHSEHRVINEYKINQLSERVKKLELELNAFQKESGLNKPTDSAASETKTVITQNFSLTPLDNSSRARTNEELVETIFSK</sequence>
<dbReference type="Gene3D" id="2.70.40.10">
    <property type="match status" value="1"/>
</dbReference>
<dbReference type="InterPro" id="IPR036157">
    <property type="entry name" value="dUTPase-like_sf"/>
</dbReference>